<feature type="domain" description="Peptidase M14" evidence="9">
    <location>
        <begin position="1"/>
        <end position="338"/>
    </location>
</feature>
<evidence type="ECO:0000256" key="4">
    <source>
        <dbReference type="ARBA" id="ARBA00022723"/>
    </source>
</evidence>
<dbReference type="InterPro" id="IPR057246">
    <property type="entry name" value="CARBOXYPEPT_ZN_1"/>
</dbReference>
<evidence type="ECO:0000313" key="10">
    <source>
        <dbReference type="EMBL" id="GAL19215.1"/>
    </source>
</evidence>
<evidence type="ECO:0000313" key="11">
    <source>
        <dbReference type="Proteomes" id="UP000029228"/>
    </source>
</evidence>
<keyword evidence="5" id="KW-0378">Hydrolase</keyword>
<comment type="caution">
    <text evidence="8">Lacks conserved residue(s) required for the propagation of feature annotation.</text>
</comment>
<protein>
    <submittedName>
        <fullName evidence="10">Zinc carboxypeptidase-related protein</fullName>
    </submittedName>
</protein>
<dbReference type="Gene3D" id="3.40.630.10">
    <property type="entry name" value="Zn peptidases"/>
    <property type="match status" value="1"/>
</dbReference>
<dbReference type="GO" id="GO:0006508">
    <property type="term" value="P:proteolysis"/>
    <property type="evidence" value="ECO:0007669"/>
    <property type="project" value="UniProtKB-KW"/>
</dbReference>
<dbReference type="STRING" id="990268.JCM19235_2638"/>
<evidence type="ECO:0000256" key="2">
    <source>
        <dbReference type="ARBA" id="ARBA00005988"/>
    </source>
</evidence>
<comment type="similarity">
    <text evidence="2 8">Belongs to the peptidase M14 family.</text>
</comment>
<evidence type="ECO:0000259" key="9">
    <source>
        <dbReference type="PROSITE" id="PS52035"/>
    </source>
</evidence>
<dbReference type="PROSITE" id="PS52035">
    <property type="entry name" value="PEPTIDASE_M14"/>
    <property type="match status" value="1"/>
</dbReference>
<reference evidence="10 11" key="1">
    <citation type="submission" date="2014-09" db="EMBL/GenBank/DDBJ databases">
        <title>Vibrio maritimus JCM 19235. (C45) whole genome shotgun sequence.</title>
        <authorList>
            <person name="Sawabe T."/>
            <person name="Meirelles P."/>
            <person name="Nakanishi M."/>
            <person name="Sayaka M."/>
            <person name="Hattori M."/>
            <person name="Ohkuma M."/>
        </authorList>
    </citation>
    <scope>NUCLEOTIDE SEQUENCE [LARGE SCALE GENOMIC DNA]</scope>
    <source>
        <strain evidence="11">JCM19235</strain>
    </source>
</reference>
<dbReference type="PANTHER" id="PTHR11705:SF143">
    <property type="entry name" value="SLL0236 PROTEIN"/>
    <property type="match status" value="1"/>
</dbReference>
<sequence>MFVATPKELEHIETYAERYDELSLKTLTYIKHGQHEFPVQMLSLGTDEPSAPCLVLTGAIHGVERIGSQIILSFLKSLLRRLDWDQQLQDTLNNIKIISIPVVNPWGVALKNRSNHRGVDLMRNAPVQSTNPRYQLYAGQSISSKLPWFRGNPLEMEQELTAVSTSILNLAKKSKATIVLDLHSGFGTRDRLWFPFAHHKRPPNNVHEFYLLYSVFRKSYPHYKLYQFEPQWHQYTTHGDFWDWMHLEHYKDSTAPFVPLTLELGSWLWVKKNPMQLLSFSQLFHPTKPHRIKRVERRHSTLINYLMQVLNNDLLVNITDIQHEELTRKATNLWYPSS</sequence>
<keyword evidence="6" id="KW-0862">Zinc</keyword>
<dbReference type="GO" id="GO:0005615">
    <property type="term" value="C:extracellular space"/>
    <property type="evidence" value="ECO:0007669"/>
    <property type="project" value="TreeGrafter"/>
</dbReference>
<dbReference type="AlphaFoldDB" id="A0A090RUT4"/>
<dbReference type="PANTHER" id="PTHR11705">
    <property type="entry name" value="PROTEASE FAMILY M14 CARBOXYPEPTIDASE A,B"/>
    <property type="match status" value="1"/>
</dbReference>
<keyword evidence="4" id="KW-0479">Metal-binding</keyword>
<keyword evidence="11" id="KW-1185">Reference proteome</keyword>
<evidence type="ECO:0000256" key="6">
    <source>
        <dbReference type="ARBA" id="ARBA00022833"/>
    </source>
</evidence>
<dbReference type="GO" id="GO:0004181">
    <property type="term" value="F:metallocarboxypeptidase activity"/>
    <property type="evidence" value="ECO:0007669"/>
    <property type="project" value="InterPro"/>
</dbReference>
<dbReference type="InterPro" id="IPR000834">
    <property type="entry name" value="Peptidase_M14"/>
</dbReference>
<proteinExistence type="inferred from homology"/>
<dbReference type="Pfam" id="PF00246">
    <property type="entry name" value="Peptidase_M14"/>
    <property type="match status" value="1"/>
</dbReference>
<dbReference type="EMBL" id="BBMR01000003">
    <property type="protein sequence ID" value="GAL19215.1"/>
    <property type="molecule type" value="Genomic_DNA"/>
</dbReference>
<dbReference type="PROSITE" id="PS00132">
    <property type="entry name" value="CARBOXYPEPT_ZN_1"/>
    <property type="match status" value="1"/>
</dbReference>
<dbReference type="Proteomes" id="UP000029228">
    <property type="component" value="Unassembled WGS sequence"/>
</dbReference>
<comment type="caution">
    <text evidence="10">The sequence shown here is derived from an EMBL/GenBank/DDBJ whole genome shotgun (WGS) entry which is preliminary data.</text>
</comment>
<keyword evidence="7" id="KW-0482">Metalloprotease</keyword>
<dbReference type="OrthoDB" id="9779324at2"/>
<evidence type="ECO:0000256" key="1">
    <source>
        <dbReference type="ARBA" id="ARBA00001947"/>
    </source>
</evidence>
<dbReference type="SUPFAM" id="SSF53187">
    <property type="entry name" value="Zn-dependent exopeptidases"/>
    <property type="match status" value="1"/>
</dbReference>
<dbReference type="GO" id="GO:0008270">
    <property type="term" value="F:zinc ion binding"/>
    <property type="evidence" value="ECO:0007669"/>
    <property type="project" value="InterPro"/>
</dbReference>
<gene>
    <name evidence="10" type="ORF">JCM19235_2638</name>
</gene>
<accession>A0A090RUT4</accession>
<name>A0A090RUT4_9VIBR</name>
<evidence type="ECO:0000256" key="5">
    <source>
        <dbReference type="ARBA" id="ARBA00022801"/>
    </source>
</evidence>
<keyword evidence="10" id="KW-0121">Carboxypeptidase</keyword>
<evidence type="ECO:0000256" key="3">
    <source>
        <dbReference type="ARBA" id="ARBA00022670"/>
    </source>
</evidence>
<organism evidence="10 11">
    <name type="scientific">Vibrio maritimus</name>
    <dbReference type="NCBI Taxonomy" id="990268"/>
    <lineage>
        <taxon>Bacteria</taxon>
        <taxon>Pseudomonadati</taxon>
        <taxon>Pseudomonadota</taxon>
        <taxon>Gammaproteobacteria</taxon>
        <taxon>Vibrionales</taxon>
        <taxon>Vibrionaceae</taxon>
        <taxon>Vibrio</taxon>
    </lineage>
</organism>
<evidence type="ECO:0000256" key="7">
    <source>
        <dbReference type="ARBA" id="ARBA00023049"/>
    </source>
</evidence>
<comment type="cofactor">
    <cofactor evidence="1">
        <name>Zn(2+)</name>
        <dbReference type="ChEBI" id="CHEBI:29105"/>
    </cofactor>
</comment>
<keyword evidence="3" id="KW-0645">Protease</keyword>
<reference evidence="10 11" key="2">
    <citation type="submission" date="2014-09" db="EMBL/GenBank/DDBJ databases">
        <authorList>
            <consortium name="NBRP consortium"/>
            <person name="Sawabe T."/>
            <person name="Meirelles P."/>
            <person name="Nakanishi M."/>
            <person name="Sayaka M."/>
            <person name="Hattori M."/>
            <person name="Ohkuma M."/>
        </authorList>
    </citation>
    <scope>NUCLEOTIDE SEQUENCE [LARGE SCALE GENOMIC DNA]</scope>
    <source>
        <strain evidence="11">JCM19235</strain>
    </source>
</reference>
<evidence type="ECO:0000256" key="8">
    <source>
        <dbReference type="PROSITE-ProRule" id="PRU01379"/>
    </source>
</evidence>